<evidence type="ECO:0000256" key="2">
    <source>
        <dbReference type="SAM" id="Phobius"/>
    </source>
</evidence>
<reference evidence="3 4" key="1">
    <citation type="submission" date="2021-11" db="EMBL/GenBank/DDBJ databases">
        <title>Draft genome sequence of Actinomycetospora sp. SF1 isolated from the rhizosphere soil.</title>
        <authorList>
            <person name="Duangmal K."/>
            <person name="Chantavorakit T."/>
        </authorList>
    </citation>
    <scope>NUCLEOTIDE SEQUENCE [LARGE SCALE GENOMIC DNA]</scope>
    <source>
        <strain evidence="3 4">TBRC 5722</strain>
    </source>
</reference>
<keyword evidence="2" id="KW-1133">Transmembrane helix</keyword>
<dbReference type="RefSeq" id="WP_230738535.1">
    <property type="nucleotide sequence ID" value="NZ_JAJNDB010000006.1"/>
</dbReference>
<name>A0ABS8PER2_9PSEU</name>
<dbReference type="Pfam" id="PF03640">
    <property type="entry name" value="Lipoprotein_15"/>
    <property type="match status" value="2"/>
</dbReference>
<gene>
    <name evidence="3" type="ORF">LQ327_25110</name>
</gene>
<feature type="compositionally biased region" description="Gly residues" evidence="1">
    <location>
        <begin position="327"/>
        <end position="336"/>
    </location>
</feature>
<dbReference type="EMBL" id="JAJNDB010000006">
    <property type="protein sequence ID" value="MCD2196654.1"/>
    <property type="molecule type" value="Genomic_DNA"/>
</dbReference>
<evidence type="ECO:0008006" key="5">
    <source>
        <dbReference type="Google" id="ProtNLM"/>
    </source>
</evidence>
<dbReference type="InterPro" id="IPR005297">
    <property type="entry name" value="Lipoprotein_repeat"/>
</dbReference>
<organism evidence="3 4">
    <name type="scientific">Actinomycetospora endophytica</name>
    <dbReference type="NCBI Taxonomy" id="2291215"/>
    <lineage>
        <taxon>Bacteria</taxon>
        <taxon>Bacillati</taxon>
        <taxon>Actinomycetota</taxon>
        <taxon>Actinomycetes</taxon>
        <taxon>Pseudonocardiales</taxon>
        <taxon>Pseudonocardiaceae</taxon>
        <taxon>Actinomycetospora</taxon>
    </lineage>
</organism>
<accession>A0ABS8PER2</accession>
<evidence type="ECO:0000256" key="1">
    <source>
        <dbReference type="SAM" id="MobiDB-lite"/>
    </source>
</evidence>
<dbReference type="PANTHER" id="PTHR39335:SF1">
    <property type="entry name" value="BLL4220 PROTEIN"/>
    <property type="match status" value="1"/>
</dbReference>
<keyword evidence="4" id="KW-1185">Reference proteome</keyword>
<keyword evidence="2" id="KW-0812">Transmembrane</keyword>
<feature type="compositionally biased region" description="Basic and acidic residues" evidence="1">
    <location>
        <begin position="1"/>
        <end position="11"/>
    </location>
</feature>
<feature type="transmembrane region" description="Helical" evidence="2">
    <location>
        <begin position="158"/>
        <end position="178"/>
    </location>
</feature>
<feature type="region of interest" description="Disordered" evidence="1">
    <location>
        <begin position="293"/>
        <end position="380"/>
    </location>
</feature>
<feature type="compositionally biased region" description="Pro residues" evidence="1">
    <location>
        <begin position="49"/>
        <end position="63"/>
    </location>
</feature>
<feature type="compositionally biased region" description="Low complexity" evidence="1">
    <location>
        <begin position="358"/>
        <end position="368"/>
    </location>
</feature>
<protein>
    <recommendedName>
        <fullName evidence="5">Lipoprotein with Yx(FWY)xxD motif</fullName>
    </recommendedName>
</protein>
<evidence type="ECO:0000313" key="4">
    <source>
        <dbReference type="Proteomes" id="UP001199469"/>
    </source>
</evidence>
<proteinExistence type="predicted"/>
<feature type="region of interest" description="Disordered" evidence="1">
    <location>
        <begin position="1"/>
        <end position="154"/>
    </location>
</feature>
<comment type="caution">
    <text evidence="3">The sequence shown here is derived from an EMBL/GenBank/DDBJ whole genome shotgun (WGS) entry which is preliminary data.</text>
</comment>
<feature type="compositionally biased region" description="Gly residues" evidence="1">
    <location>
        <begin position="343"/>
        <end position="357"/>
    </location>
</feature>
<evidence type="ECO:0000313" key="3">
    <source>
        <dbReference type="EMBL" id="MCD2196654.1"/>
    </source>
</evidence>
<keyword evidence="2" id="KW-0472">Membrane</keyword>
<sequence>MRPDLQQDPRPEFGIPVPPDAARARYDDPAAGPQGQWSGAQPAVGPYSGPVPAPPAPPGPYSGPQPAVGPYSGPQAAAPRTASTGSWAAAEQGYPPPAPQADPTVRHSRRSEYTAYDAAPAGYDPYEGHPSGPLPAGSGHRRGGERRGGGTGRGRRRAMLALIAAAAVVAGAAGYVAIARWGASSGTPAAAPTGGAQVAATALTGPNLATKQTPLGLVATSDGFTVYEYTKDTNKPPKATCTDACATAWPPVLAGDTPWLKGVSAEKVGSVDRPDGTKQLTLNGWPLYRYAKDTKPGDTTGNGVGGTWKALGPEGKPVAGNAAPAGGAAGGSGGGTAPAAGAASGGSASGSGSGGSGYQAPAAPAPASSGGGSYGGSSGY</sequence>
<dbReference type="Proteomes" id="UP001199469">
    <property type="component" value="Unassembled WGS sequence"/>
</dbReference>
<feature type="compositionally biased region" description="Gly residues" evidence="1">
    <location>
        <begin position="369"/>
        <end position="380"/>
    </location>
</feature>
<feature type="compositionally biased region" description="Low complexity" evidence="1">
    <location>
        <begin position="113"/>
        <end position="125"/>
    </location>
</feature>
<dbReference type="PANTHER" id="PTHR39335">
    <property type="entry name" value="BLL4220 PROTEIN"/>
    <property type="match status" value="1"/>
</dbReference>